<dbReference type="InterPro" id="IPR011990">
    <property type="entry name" value="TPR-like_helical_dom_sf"/>
</dbReference>
<evidence type="ECO:0000313" key="4">
    <source>
        <dbReference type="Proteomes" id="UP000075635"/>
    </source>
</evidence>
<dbReference type="SMART" id="SM00028">
    <property type="entry name" value="TPR"/>
    <property type="match status" value="2"/>
</dbReference>
<gene>
    <name evidence="3" type="ORF">BE17_07105</name>
</gene>
<evidence type="ECO:0000256" key="1">
    <source>
        <dbReference type="SAM" id="MobiDB-lite"/>
    </source>
</evidence>
<feature type="signal peptide" evidence="2">
    <location>
        <begin position="1"/>
        <end position="26"/>
    </location>
</feature>
<name>A0A150RJ09_SORCE</name>
<accession>A0A150RJ09</accession>
<evidence type="ECO:0000256" key="2">
    <source>
        <dbReference type="SAM" id="SignalP"/>
    </source>
</evidence>
<dbReference type="AlphaFoldDB" id="A0A150RJ09"/>
<feature type="chain" id="PRO_5007567871" evidence="2">
    <location>
        <begin position="27"/>
        <end position="366"/>
    </location>
</feature>
<dbReference type="EMBL" id="JEMB01002556">
    <property type="protein sequence ID" value="KYF80257.1"/>
    <property type="molecule type" value="Genomic_DNA"/>
</dbReference>
<organism evidence="3 4">
    <name type="scientific">Sorangium cellulosum</name>
    <name type="common">Polyangium cellulosum</name>
    <dbReference type="NCBI Taxonomy" id="56"/>
    <lineage>
        <taxon>Bacteria</taxon>
        <taxon>Pseudomonadati</taxon>
        <taxon>Myxococcota</taxon>
        <taxon>Polyangia</taxon>
        <taxon>Polyangiales</taxon>
        <taxon>Polyangiaceae</taxon>
        <taxon>Sorangium</taxon>
    </lineage>
</organism>
<keyword evidence="2" id="KW-0732">Signal</keyword>
<protein>
    <submittedName>
        <fullName evidence="3">Uncharacterized protein</fullName>
    </submittedName>
</protein>
<feature type="region of interest" description="Disordered" evidence="1">
    <location>
        <begin position="206"/>
        <end position="231"/>
    </location>
</feature>
<reference evidence="3 4" key="1">
    <citation type="submission" date="2014-02" db="EMBL/GenBank/DDBJ databases">
        <title>The small core and large imbalanced accessory genome model reveals a collaborative survival strategy of Sorangium cellulosum strains in nature.</title>
        <authorList>
            <person name="Han K."/>
            <person name="Peng R."/>
            <person name="Blom J."/>
            <person name="Li Y.-Z."/>
        </authorList>
    </citation>
    <scope>NUCLEOTIDE SEQUENCE [LARGE SCALE GENOMIC DNA]</scope>
    <source>
        <strain evidence="3 4">So0011-07</strain>
    </source>
</reference>
<dbReference type="SUPFAM" id="SSF48452">
    <property type="entry name" value="TPR-like"/>
    <property type="match status" value="1"/>
</dbReference>
<evidence type="ECO:0000313" key="3">
    <source>
        <dbReference type="EMBL" id="KYF80257.1"/>
    </source>
</evidence>
<dbReference type="Gene3D" id="1.25.40.10">
    <property type="entry name" value="Tetratricopeptide repeat domain"/>
    <property type="match status" value="1"/>
</dbReference>
<proteinExistence type="predicted"/>
<dbReference type="InterPro" id="IPR019734">
    <property type="entry name" value="TPR_rpt"/>
</dbReference>
<comment type="caution">
    <text evidence="3">The sequence shown here is derived from an EMBL/GenBank/DDBJ whole genome shotgun (WGS) entry which is preliminary data.</text>
</comment>
<dbReference type="Pfam" id="PF13424">
    <property type="entry name" value="TPR_12"/>
    <property type="match status" value="1"/>
</dbReference>
<dbReference type="Proteomes" id="UP000075635">
    <property type="component" value="Unassembled WGS sequence"/>
</dbReference>
<sequence>MRCGAHLLAISLTLGASAGFASPAGAQERSSAPARSDGSTVNGLVRRARRARDAGRWTEARDAYKAALEASEQSPSAQLDPAEIAGELGVCELELGNYREAAEHLTRSLERRELLPLEVQRRFKVAQLRAEFYVVTLLLSVDPPDAEVFIDDQRMGRIASTDKLFLERGRHVVRARAPGRAEAIHVFNGERGAKQEVSMQLPHAAVSSTKEAPPATPEPVRASSAARAQAPGPWASWPGTLRIGGIAITTATAATGAVLLLRAHVIHTSLREGDVVRRQQGWTSHTCREASAPAACADIHRQVDQRNLLATLGKVSLATSAVFGVATAASFLTEAAFFGAAPRATGVRIVPVTTSERAGVLLEGAW</sequence>